<evidence type="ECO:0000313" key="8">
    <source>
        <dbReference type="Proteomes" id="UP000247892"/>
    </source>
</evidence>
<evidence type="ECO:0000313" key="7">
    <source>
        <dbReference type="EMBL" id="PXY33966.1"/>
    </source>
</evidence>
<evidence type="ECO:0000256" key="1">
    <source>
        <dbReference type="ARBA" id="ARBA00001974"/>
    </source>
</evidence>
<dbReference type="Pfam" id="PF01494">
    <property type="entry name" value="FAD_binding_3"/>
    <property type="match status" value="1"/>
</dbReference>
<organism evidence="7 8">
    <name type="scientific">Prauserella flavalba</name>
    <dbReference type="NCBI Taxonomy" id="1477506"/>
    <lineage>
        <taxon>Bacteria</taxon>
        <taxon>Bacillati</taxon>
        <taxon>Actinomycetota</taxon>
        <taxon>Actinomycetes</taxon>
        <taxon>Pseudonocardiales</taxon>
        <taxon>Pseudonocardiaceae</taxon>
        <taxon>Prauserella</taxon>
    </lineage>
</organism>
<dbReference type="GO" id="GO:0004497">
    <property type="term" value="F:monooxygenase activity"/>
    <property type="evidence" value="ECO:0007669"/>
    <property type="project" value="UniProtKB-KW"/>
</dbReference>
<dbReference type="SUPFAM" id="SSF54373">
    <property type="entry name" value="FAD-linked reductases, C-terminal domain"/>
    <property type="match status" value="1"/>
</dbReference>
<protein>
    <submittedName>
        <fullName evidence="7">3-hydroxybenzoate 6-hydroxylase</fullName>
    </submittedName>
</protein>
<comment type="cofactor">
    <cofactor evidence="1">
        <name>FAD</name>
        <dbReference type="ChEBI" id="CHEBI:57692"/>
    </cofactor>
</comment>
<evidence type="ECO:0000259" key="6">
    <source>
        <dbReference type="Pfam" id="PF01494"/>
    </source>
</evidence>
<keyword evidence="2" id="KW-0285">Flavoprotein</keyword>
<evidence type="ECO:0000256" key="5">
    <source>
        <dbReference type="ARBA" id="ARBA00023033"/>
    </source>
</evidence>
<dbReference type="PANTHER" id="PTHR13789">
    <property type="entry name" value="MONOOXYGENASE"/>
    <property type="match status" value="1"/>
</dbReference>
<dbReference type="Gene3D" id="3.50.50.60">
    <property type="entry name" value="FAD/NAD(P)-binding domain"/>
    <property type="match status" value="1"/>
</dbReference>
<sequence>MTDRTDTDVAVVGGGIGGLANALALASSGHRVRVLERAPAFAEVGAGLQLAPNATRILREWGLLDEVIEHGVRPGRLVFKDALDGAELTSLELGGSFERRYGAPYVVIHRSDLLSILFRACERAGVELLADHKVDDVIVAEDEAVVVAKGEKHRAAIALAADGLWSPLRGRVSDDSPVCSGYVAYRGALPVSEVTDVDADALTDVVVHFGPGCHLVQYPLRQGEMLNTVAVFASPAYARGEEEWGGPGELDAAFDGTCPAVQRGLAWLWRDRRWPMFDRLPIGNWVDGRLALTGDAAHPMLQYLAQGACQALEDAHCLAAEAGKREGDWAGALEAYQRIRTARTARVQSSARVWGEIWHCDGLTRTLRNALLTDRRLDDYQYVDWLYQS</sequence>
<evidence type="ECO:0000256" key="4">
    <source>
        <dbReference type="ARBA" id="ARBA00023002"/>
    </source>
</evidence>
<keyword evidence="8" id="KW-1185">Reference proteome</keyword>
<gene>
    <name evidence="7" type="ORF">BA062_17270</name>
</gene>
<feature type="domain" description="FAD-binding" evidence="6">
    <location>
        <begin position="6"/>
        <end position="347"/>
    </location>
</feature>
<dbReference type="InterPro" id="IPR050493">
    <property type="entry name" value="FAD-dep_Monooxygenase_BioMet"/>
</dbReference>
<keyword evidence="4" id="KW-0560">Oxidoreductase</keyword>
<accession>A0A318LL93</accession>
<evidence type="ECO:0000256" key="2">
    <source>
        <dbReference type="ARBA" id="ARBA00022630"/>
    </source>
</evidence>
<name>A0A318LL93_9PSEU</name>
<keyword evidence="5" id="KW-0503">Monooxygenase</keyword>
<dbReference type="InterPro" id="IPR036188">
    <property type="entry name" value="FAD/NAD-bd_sf"/>
</dbReference>
<dbReference type="InterPro" id="IPR002938">
    <property type="entry name" value="FAD-bd"/>
</dbReference>
<dbReference type="OrthoDB" id="9782160at2"/>
<dbReference type="PRINTS" id="PR00420">
    <property type="entry name" value="RNGMNOXGNASE"/>
</dbReference>
<dbReference type="AlphaFoldDB" id="A0A318LL93"/>
<dbReference type="RefSeq" id="WP_110337948.1">
    <property type="nucleotide sequence ID" value="NZ_JBHVKT010000030.1"/>
</dbReference>
<dbReference type="EMBL" id="MASU01000006">
    <property type="protein sequence ID" value="PXY33966.1"/>
    <property type="molecule type" value="Genomic_DNA"/>
</dbReference>
<dbReference type="GO" id="GO:0071949">
    <property type="term" value="F:FAD binding"/>
    <property type="evidence" value="ECO:0007669"/>
    <property type="project" value="InterPro"/>
</dbReference>
<evidence type="ECO:0000256" key="3">
    <source>
        <dbReference type="ARBA" id="ARBA00022827"/>
    </source>
</evidence>
<comment type="caution">
    <text evidence="7">The sequence shown here is derived from an EMBL/GenBank/DDBJ whole genome shotgun (WGS) entry which is preliminary data.</text>
</comment>
<dbReference type="Proteomes" id="UP000247892">
    <property type="component" value="Unassembled WGS sequence"/>
</dbReference>
<proteinExistence type="predicted"/>
<reference evidence="7 8" key="1">
    <citation type="submission" date="2016-07" db="EMBL/GenBank/DDBJ databases">
        <title>Draft genome sequence of Prauserella sp. YIM 121212, isolated from alkaline soil.</title>
        <authorList>
            <person name="Ruckert C."/>
            <person name="Albersmeier A."/>
            <person name="Jiang C.-L."/>
            <person name="Jiang Y."/>
            <person name="Kalinowski J."/>
            <person name="Schneider O."/>
            <person name="Winkler A."/>
            <person name="Zotchev S.B."/>
        </authorList>
    </citation>
    <scope>NUCLEOTIDE SEQUENCE [LARGE SCALE GENOMIC DNA]</scope>
    <source>
        <strain evidence="7 8">YIM 121212</strain>
    </source>
</reference>
<keyword evidence="3" id="KW-0274">FAD</keyword>
<dbReference type="PANTHER" id="PTHR13789:SF318">
    <property type="entry name" value="GERANYLGERANYL DIPHOSPHATE REDUCTASE"/>
    <property type="match status" value="1"/>
</dbReference>
<dbReference type="SUPFAM" id="SSF51905">
    <property type="entry name" value="FAD/NAD(P)-binding domain"/>
    <property type="match status" value="1"/>
</dbReference>